<evidence type="ECO:0000313" key="3">
    <source>
        <dbReference type="Proteomes" id="UP001310594"/>
    </source>
</evidence>
<dbReference type="AlphaFoldDB" id="A0AAN7WG24"/>
<sequence>MWEWYRRASKCYVYLSDIPPAASGLPILTKNVDGRSEPNYVGTFVDNWFPTRTLQELLAPRDLFFCDSNWDNIGILRKGLEEHTDQHLVDVLSKFTSIPSHFLMHKFTPQSTASVAQKMSWMAHRSTSRIEDMAYCLLGLFGIHMTPLYGEGRQAFIRLQKEILQQTDDESIFAWSVPCRLFDSSGANADPIGCRTNCFRPHLLAKHPQSFRGCGNVEREVNTTRLPYQITNKGLMFIGDAALLMTDLSQGRQSFVIFLHCRDVQTEQRCAIALRCELEGIGPAGCHIAIGREYGCGINRAWRELQRLPGEHESASVDGDTHVPDLRFVNSRAQTFQALRFYIRLD</sequence>
<dbReference type="PANTHER" id="PTHR10622:SF10">
    <property type="entry name" value="HET DOMAIN-CONTAINING PROTEIN"/>
    <property type="match status" value="1"/>
</dbReference>
<dbReference type="Proteomes" id="UP001310594">
    <property type="component" value="Unassembled WGS sequence"/>
</dbReference>
<dbReference type="EMBL" id="JAVRQU010000009">
    <property type="protein sequence ID" value="KAK5698753.1"/>
    <property type="molecule type" value="Genomic_DNA"/>
</dbReference>
<comment type="caution">
    <text evidence="2">The sequence shown here is derived from an EMBL/GenBank/DDBJ whole genome shotgun (WGS) entry which is preliminary data.</text>
</comment>
<feature type="domain" description="DUF8212" evidence="1">
    <location>
        <begin position="154"/>
        <end position="218"/>
    </location>
</feature>
<organism evidence="2 3">
    <name type="scientific">Elasticomyces elasticus</name>
    <dbReference type="NCBI Taxonomy" id="574655"/>
    <lineage>
        <taxon>Eukaryota</taxon>
        <taxon>Fungi</taxon>
        <taxon>Dikarya</taxon>
        <taxon>Ascomycota</taxon>
        <taxon>Pezizomycotina</taxon>
        <taxon>Dothideomycetes</taxon>
        <taxon>Dothideomycetidae</taxon>
        <taxon>Mycosphaerellales</taxon>
        <taxon>Teratosphaeriaceae</taxon>
        <taxon>Elasticomyces</taxon>
    </lineage>
</organism>
<dbReference type="Pfam" id="PF26640">
    <property type="entry name" value="DUF8212"/>
    <property type="match status" value="1"/>
</dbReference>
<gene>
    <name evidence="2" type="ORF">LTR97_006401</name>
</gene>
<dbReference type="InterPro" id="IPR058525">
    <property type="entry name" value="DUF8212"/>
</dbReference>
<name>A0AAN7WG24_9PEZI</name>
<dbReference type="PANTHER" id="PTHR10622">
    <property type="entry name" value="HET DOMAIN-CONTAINING PROTEIN"/>
    <property type="match status" value="1"/>
</dbReference>
<accession>A0AAN7WG24</accession>
<protein>
    <recommendedName>
        <fullName evidence="1">DUF8212 domain-containing protein</fullName>
    </recommendedName>
</protein>
<evidence type="ECO:0000313" key="2">
    <source>
        <dbReference type="EMBL" id="KAK5698753.1"/>
    </source>
</evidence>
<reference evidence="2" key="1">
    <citation type="submission" date="2023-08" db="EMBL/GenBank/DDBJ databases">
        <title>Black Yeasts Isolated from many extreme environments.</title>
        <authorList>
            <person name="Coleine C."/>
            <person name="Stajich J.E."/>
            <person name="Selbmann L."/>
        </authorList>
    </citation>
    <scope>NUCLEOTIDE SEQUENCE</scope>
    <source>
        <strain evidence="2">CCFEE 5810</strain>
    </source>
</reference>
<proteinExistence type="predicted"/>
<evidence type="ECO:0000259" key="1">
    <source>
        <dbReference type="Pfam" id="PF26640"/>
    </source>
</evidence>